<dbReference type="Gene3D" id="1.10.3990.20">
    <property type="entry name" value="protein bp1543"/>
    <property type="match status" value="1"/>
</dbReference>
<dbReference type="InterPro" id="IPR027373">
    <property type="entry name" value="RHH_dom"/>
</dbReference>
<comment type="caution">
    <text evidence="3">The sequence shown here is derived from an EMBL/GenBank/DDBJ whole genome shotgun (WGS) entry which is preliminary data.</text>
</comment>
<evidence type="ECO:0000313" key="3">
    <source>
        <dbReference type="EMBL" id="MDR6102647.1"/>
    </source>
</evidence>
<dbReference type="Proteomes" id="UP001224781">
    <property type="component" value="Unassembled WGS sequence"/>
</dbReference>
<protein>
    <submittedName>
        <fullName evidence="3">DNA-binding ribbon-helix-helix protein</fullName>
    </submittedName>
</protein>
<accession>A0AAJ2BD76</accession>
<organism evidence="3 5">
    <name type="scientific">Agrobacterium larrymoorei</name>
    <dbReference type="NCBI Taxonomy" id="160699"/>
    <lineage>
        <taxon>Bacteria</taxon>
        <taxon>Pseudomonadati</taxon>
        <taxon>Pseudomonadota</taxon>
        <taxon>Alphaproteobacteria</taxon>
        <taxon>Hyphomicrobiales</taxon>
        <taxon>Rhizobiaceae</taxon>
        <taxon>Rhizobium/Agrobacterium group</taxon>
        <taxon>Agrobacterium</taxon>
    </lineage>
</organism>
<evidence type="ECO:0000259" key="1">
    <source>
        <dbReference type="Pfam" id="PF13467"/>
    </source>
</evidence>
<keyword evidence="4" id="KW-1185">Reference proteome</keyword>
<dbReference type="Proteomes" id="UP001255601">
    <property type="component" value="Unassembled WGS sequence"/>
</dbReference>
<sequence length="36" mass="4061">MSFASLLAEIDDNRSESSNLSSALRVYVLTWLKSQK</sequence>
<dbReference type="Pfam" id="PF13467">
    <property type="entry name" value="RHH_4"/>
    <property type="match status" value="1"/>
</dbReference>
<dbReference type="AlphaFoldDB" id="A0AAJ2BD76"/>
<dbReference type="EMBL" id="JAVIZC010000003">
    <property type="protein sequence ID" value="MDR6102647.1"/>
    <property type="molecule type" value="Genomic_DNA"/>
</dbReference>
<keyword evidence="3" id="KW-0238">DNA-binding</keyword>
<feature type="domain" description="Ribbon-helix-helix" evidence="1">
    <location>
        <begin position="1"/>
        <end position="32"/>
    </location>
</feature>
<evidence type="ECO:0000313" key="4">
    <source>
        <dbReference type="Proteomes" id="UP001224781"/>
    </source>
</evidence>
<reference evidence="3" key="1">
    <citation type="submission" date="2023-08" db="EMBL/GenBank/DDBJ databases">
        <title>Functional and genomic diversity of the sorghum phyllosphere microbiome.</title>
        <authorList>
            <person name="Shade A."/>
        </authorList>
    </citation>
    <scope>NUCLEOTIDE SEQUENCE</scope>
    <source>
        <strain evidence="3">SORGH_AS_0974</strain>
        <strain evidence="2 4">SORGH_AS_1126</strain>
    </source>
</reference>
<proteinExistence type="predicted"/>
<evidence type="ECO:0000313" key="5">
    <source>
        <dbReference type="Proteomes" id="UP001255601"/>
    </source>
</evidence>
<gene>
    <name evidence="3" type="ORF">QE369_002844</name>
    <name evidence="2" type="ORF">QE408_003570</name>
</gene>
<name>A0AAJ2BD76_9HYPH</name>
<dbReference type="EMBL" id="JAUTBL010000002">
    <property type="protein sequence ID" value="MDQ1186427.1"/>
    <property type="molecule type" value="Genomic_DNA"/>
</dbReference>
<dbReference type="GO" id="GO:0003677">
    <property type="term" value="F:DNA binding"/>
    <property type="evidence" value="ECO:0007669"/>
    <property type="project" value="UniProtKB-KW"/>
</dbReference>
<dbReference type="InterPro" id="IPR038268">
    <property type="entry name" value="RHH_sf"/>
</dbReference>
<evidence type="ECO:0000313" key="2">
    <source>
        <dbReference type="EMBL" id="MDQ1186427.1"/>
    </source>
</evidence>